<evidence type="ECO:0000256" key="4">
    <source>
        <dbReference type="PIRSR" id="PIRSR623088-2"/>
    </source>
</evidence>
<evidence type="ECO:0000256" key="2">
    <source>
        <dbReference type="ARBA" id="ARBA00022801"/>
    </source>
</evidence>
<feature type="active site" description="Proton donor" evidence="3">
    <location>
        <position position="509"/>
    </location>
</feature>
<dbReference type="InterPro" id="IPR023174">
    <property type="entry name" value="PDEase_CS"/>
</dbReference>
<reference evidence="9 10" key="1">
    <citation type="submission" date="2017-08" db="EMBL/GenBank/DDBJ databases">
        <title>Acidophilic green algal genome provides insights into adaptation to an acidic environment.</title>
        <authorList>
            <person name="Hirooka S."/>
            <person name="Hirose Y."/>
            <person name="Kanesaki Y."/>
            <person name="Higuchi S."/>
            <person name="Fujiwara T."/>
            <person name="Onuma R."/>
            <person name="Era A."/>
            <person name="Ohbayashi R."/>
            <person name="Uzuka A."/>
            <person name="Nozaki H."/>
            <person name="Yoshikawa H."/>
            <person name="Miyagishima S.Y."/>
        </authorList>
    </citation>
    <scope>NUCLEOTIDE SEQUENCE [LARGE SCALE GENOMIC DNA]</scope>
    <source>
        <strain evidence="9 10">NIES-2499</strain>
    </source>
</reference>
<feature type="region of interest" description="Disordered" evidence="7">
    <location>
        <begin position="1"/>
        <end position="21"/>
    </location>
</feature>
<dbReference type="PRINTS" id="PR00387">
    <property type="entry name" value="PDIESTERASE1"/>
</dbReference>
<dbReference type="SUPFAM" id="SSF109604">
    <property type="entry name" value="HD-domain/PDEase-like"/>
    <property type="match status" value="2"/>
</dbReference>
<evidence type="ECO:0000256" key="6">
    <source>
        <dbReference type="RuleBase" id="RU363067"/>
    </source>
</evidence>
<organism evidence="9 10">
    <name type="scientific">Chlamydomonas eustigma</name>
    <dbReference type="NCBI Taxonomy" id="1157962"/>
    <lineage>
        <taxon>Eukaryota</taxon>
        <taxon>Viridiplantae</taxon>
        <taxon>Chlorophyta</taxon>
        <taxon>core chlorophytes</taxon>
        <taxon>Chlorophyceae</taxon>
        <taxon>CS clade</taxon>
        <taxon>Chlamydomonadales</taxon>
        <taxon>Chlamydomonadaceae</taxon>
        <taxon>Chlamydomonas</taxon>
    </lineage>
</organism>
<feature type="binding site" evidence="5">
    <location>
        <position position="908"/>
    </location>
    <ligand>
        <name>Zn(2+)</name>
        <dbReference type="ChEBI" id="CHEBI:29105"/>
        <label>1</label>
    </ligand>
</feature>
<evidence type="ECO:0000256" key="3">
    <source>
        <dbReference type="PIRSR" id="PIRSR623088-1"/>
    </source>
</evidence>
<feature type="binding site" evidence="4">
    <location>
        <position position="960"/>
    </location>
    <ligand>
        <name>AMP</name>
        <dbReference type="ChEBI" id="CHEBI:456215"/>
    </ligand>
</feature>
<keyword evidence="2 6" id="KW-0378">Hydrolase</keyword>
<dbReference type="InterPro" id="IPR002073">
    <property type="entry name" value="PDEase_catalytic_dom"/>
</dbReference>
<evidence type="ECO:0000256" key="7">
    <source>
        <dbReference type="SAM" id="MobiDB-lite"/>
    </source>
</evidence>
<dbReference type="InterPro" id="IPR023088">
    <property type="entry name" value="PDEase"/>
</dbReference>
<evidence type="ECO:0000256" key="1">
    <source>
        <dbReference type="ARBA" id="ARBA00022723"/>
    </source>
</evidence>
<proteinExistence type="inferred from homology"/>
<dbReference type="PANTHER" id="PTHR11347">
    <property type="entry name" value="CYCLIC NUCLEOTIDE PHOSPHODIESTERASE"/>
    <property type="match status" value="1"/>
</dbReference>
<feature type="domain" description="PDEase" evidence="8">
    <location>
        <begin position="429"/>
        <end position="1003"/>
    </location>
</feature>
<dbReference type="Gene3D" id="1.10.1300.10">
    <property type="entry name" value="3'5'-cyclic nucleotide phosphodiesterase, catalytic domain"/>
    <property type="match status" value="2"/>
</dbReference>
<comment type="cofactor">
    <cofactor evidence="6">
        <name>a divalent metal cation</name>
        <dbReference type="ChEBI" id="CHEBI:60240"/>
    </cofactor>
    <text evidence="6">Binds 2 divalent metal cations per subunit. Site 1 may preferentially bind zinc ions, while site 2 has a preference for magnesium and/or manganese ions.</text>
</comment>
<comment type="similarity">
    <text evidence="6">Belongs to the cyclic nucleotide phosphodiesterase family.</text>
</comment>
<dbReference type="EC" id="3.1.4.-" evidence="6"/>
<comment type="caution">
    <text evidence="9">The sequence shown here is derived from an EMBL/GenBank/DDBJ whole genome shotgun (WGS) entry which is preliminary data.</text>
</comment>
<dbReference type="AlphaFoldDB" id="A0A250WWW6"/>
<dbReference type="OrthoDB" id="546632at2759"/>
<keyword evidence="10" id="KW-1185">Reference proteome</keyword>
<dbReference type="GO" id="GO:0007165">
    <property type="term" value="P:signal transduction"/>
    <property type="evidence" value="ECO:0007669"/>
    <property type="project" value="InterPro"/>
</dbReference>
<keyword evidence="1 5" id="KW-0479">Metal-binding</keyword>
<evidence type="ECO:0000313" key="9">
    <source>
        <dbReference type="EMBL" id="GAX75324.1"/>
    </source>
</evidence>
<dbReference type="GO" id="GO:0004114">
    <property type="term" value="F:3',5'-cyclic-nucleotide phosphodiesterase activity"/>
    <property type="evidence" value="ECO:0007669"/>
    <property type="project" value="InterPro"/>
</dbReference>
<dbReference type="Proteomes" id="UP000232323">
    <property type="component" value="Unassembled WGS sequence"/>
</dbReference>
<feature type="binding site" evidence="4">
    <location>
        <position position="552"/>
    </location>
    <ligand>
        <name>AMP</name>
        <dbReference type="ChEBI" id="CHEBI:456215"/>
    </ligand>
</feature>
<dbReference type="GO" id="GO:0046872">
    <property type="term" value="F:metal ion binding"/>
    <property type="evidence" value="ECO:0007669"/>
    <property type="project" value="UniProtKB-KW"/>
</dbReference>
<evidence type="ECO:0000256" key="5">
    <source>
        <dbReference type="PIRSR" id="PIRSR623088-3"/>
    </source>
</evidence>
<evidence type="ECO:0000259" key="8">
    <source>
        <dbReference type="PROSITE" id="PS51845"/>
    </source>
</evidence>
<feature type="binding site" evidence="4">
    <location>
        <begin position="509"/>
        <end position="513"/>
    </location>
    <ligand>
        <name>AMP</name>
        <dbReference type="ChEBI" id="CHEBI:456215"/>
    </ligand>
</feature>
<feature type="region of interest" description="Disordered" evidence="7">
    <location>
        <begin position="340"/>
        <end position="369"/>
    </location>
</feature>
<feature type="compositionally biased region" description="Basic and acidic residues" evidence="7">
    <location>
        <begin position="340"/>
        <end position="350"/>
    </location>
</feature>
<feature type="binding site" evidence="5">
    <location>
        <position position="513"/>
    </location>
    <ligand>
        <name>Zn(2+)</name>
        <dbReference type="ChEBI" id="CHEBI:29105"/>
        <label>1</label>
    </ligand>
</feature>
<name>A0A250WWW6_9CHLO</name>
<dbReference type="PROSITE" id="PS00126">
    <property type="entry name" value="PDEASE_I_1"/>
    <property type="match status" value="1"/>
</dbReference>
<dbReference type="Pfam" id="PF00233">
    <property type="entry name" value="PDEase_I"/>
    <property type="match status" value="2"/>
</dbReference>
<dbReference type="EMBL" id="BEGY01000011">
    <property type="protein sequence ID" value="GAX75324.1"/>
    <property type="molecule type" value="Genomic_DNA"/>
</dbReference>
<feature type="binding site" evidence="5">
    <location>
        <position position="551"/>
    </location>
    <ligand>
        <name>Zn(2+)</name>
        <dbReference type="ChEBI" id="CHEBI:29105"/>
        <label>1</label>
    </ligand>
</feature>
<gene>
    <name evidence="9" type="ORF">CEUSTIGMA_g2769.t1</name>
</gene>
<dbReference type="InterPro" id="IPR036971">
    <property type="entry name" value="PDEase_catalytic_dom_sf"/>
</dbReference>
<evidence type="ECO:0000313" key="10">
    <source>
        <dbReference type="Proteomes" id="UP000232323"/>
    </source>
</evidence>
<feature type="binding site" evidence="5">
    <location>
        <position position="552"/>
    </location>
    <ligand>
        <name>Zn(2+)</name>
        <dbReference type="ChEBI" id="CHEBI:29105"/>
        <label>1</label>
    </ligand>
</feature>
<feature type="binding site" evidence="5">
    <location>
        <position position="552"/>
    </location>
    <ligand>
        <name>Zn(2+)</name>
        <dbReference type="ChEBI" id="CHEBI:29105"/>
        <label>2</label>
    </ligand>
</feature>
<sequence>MPALPGHQSPHYMLQEGPHEGHEVVPGLQTQELFFSSKEALISLEHYADTAAHSRRDVSLSLTGILGACPDELVTQCTENEPRIQDLDNQSLVDCCKNNSSLSSPTPKGLTEELHQMIAHSFPAVDRRRGEGPWPVERNTTRLMSTLDVSACKEDLLKTSEAGTSSELPDLRSWISMIPYSPQCVLSPAPSLNSRARCTRLRTHTSSCSQVDPAAHSGWPFGYYSPNMLSYCQSCDGLTAWSSAAGLPQYVQDTTECCPPLSAEDLISRQELMEAVLALSPKEVKPMVALVRELSTASAASSAAFTTASPLDEGSEEVSGSSARMLRRLLTSILCEERNEAAKVNSKEEGTEGADTAENSVMLPSEKPKELTTDGMDLGAAALLRVDTIIAQHASDEVKQRWINLTSHHPGYDRGLRMRSSVTYGALSSLKKLPSPEDEDLMVLLSRVDDWQLDVFALEAASGGHALSLLSFLLIKRTEAFRLYNLDETKLTRFLLKIEDGYPKGELYHCSTHAADVLRTMYVLCTRGGVWERIRCSHLGVLAMLLSAVVHDYEHKGVNNDFLIKQLDELSVRYNDHAPLENHHIAAAWSLLSVDQYNFLQAMPQRARVSLRKMMIEMVLGTDMKQHFSLTSLFVGKAVAATQDHVDHVWENNNAKIAIRLGASSPRRSAPLISRPMMEMTDGQTGNVLCGQPQYHSSSPMNATTGSIKTYSRMSSALSGKLTPEAAGGITMIAAGGDLVLIPTALPCISTTTPGTSPSSASMMRPAAGATGHHLQLSALSPVQCKRPPCRVSSVRDSGGHIILRRATTSAKLMSAAGRRKGKASNQFSPLLLLPSHILHKCNRSSRWSSLQDGLCHLLHFTEDHLSLMCDCHSSVTEGDRNKDLSVGMMWDEESRVLVMKMVLKWADIGHLAGSWDVHRSWLWRLEEELFKQGDLERSSSLPVSPLMDRSSGFGVSKAQTGFFDVVAFPMYEPMAKVFPDCKPMLDAVKSNYDRWADIETRACDP</sequence>
<accession>A0A250WWW6</accession>
<dbReference type="PROSITE" id="PS51845">
    <property type="entry name" value="PDEASE_I_2"/>
    <property type="match status" value="1"/>
</dbReference>
<protein>
    <recommendedName>
        <fullName evidence="6">Phosphodiesterase</fullName>
        <ecNumber evidence="6">3.1.4.-</ecNumber>
    </recommendedName>
</protein>
<feature type="binding site" evidence="4">
    <location>
        <position position="908"/>
    </location>
    <ligand>
        <name>AMP</name>
        <dbReference type="ChEBI" id="CHEBI:456215"/>
    </ligand>
</feature>